<proteinExistence type="predicted"/>
<dbReference type="OrthoDB" id="10036174at2759"/>
<name>A0A1Y3BTU3_EURMA</name>
<dbReference type="EMBL" id="MUJZ01004592">
    <property type="protein sequence ID" value="OTF83213.1"/>
    <property type="molecule type" value="Genomic_DNA"/>
</dbReference>
<comment type="caution">
    <text evidence="3">The sequence shown here is derived from an EMBL/GenBank/DDBJ whole genome shotgun (WGS) entry which is preliminary data.</text>
</comment>
<evidence type="ECO:0000313" key="3">
    <source>
        <dbReference type="EMBL" id="OTF83213.1"/>
    </source>
</evidence>
<gene>
    <name evidence="3" type="ORF">BLA29_001731</name>
</gene>
<evidence type="ECO:0000256" key="1">
    <source>
        <dbReference type="SAM" id="Coils"/>
    </source>
</evidence>
<organism evidence="3 4">
    <name type="scientific">Euroglyphus maynei</name>
    <name type="common">Mayne's house dust mite</name>
    <dbReference type="NCBI Taxonomy" id="6958"/>
    <lineage>
        <taxon>Eukaryota</taxon>
        <taxon>Metazoa</taxon>
        <taxon>Ecdysozoa</taxon>
        <taxon>Arthropoda</taxon>
        <taxon>Chelicerata</taxon>
        <taxon>Arachnida</taxon>
        <taxon>Acari</taxon>
        <taxon>Acariformes</taxon>
        <taxon>Sarcoptiformes</taxon>
        <taxon>Astigmata</taxon>
        <taxon>Psoroptidia</taxon>
        <taxon>Analgoidea</taxon>
        <taxon>Pyroglyphidae</taxon>
        <taxon>Pyroglyphinae</taxon>
        <taxon>Euroglyphus</taxon>
    </lineage>
</organism>
<dbReference type="PANTHER" id="PTHR15742">
    <property type="entry name" value="GIRDIN"/>
    <property type="match status" value="1"/>
</dbReference>
<dbReference type="PANTHER" id="PTHR15742:SF5">
    <property type="entry name" value="GIRDIN"/>
    <property type="match status" value="1"/>
</dbReference>
<feature type="region of interest" description="Disordered" evidence="2">
    <location>
        <begin position="831"/>
        <end position="865"/>
    </location>
</feature>
<keyword evidence="1" id="KW-0175">Coiled coil</keyword>
<sequence>MEEETEHLQTNIRGKDAVIENLAEEVSELKRSVQELGQQQKSDNNIIGGANNINNKYCIENETNKVDDLKKRLEEEQHRTKSLQEKLDKLVPIDSIDKNNCNILEKDYYYLNKIKDLEANVQRYKTNADDLNNKLTEFIQNNKQLNDDNGKLRQQLKQFDENINELTKKLKTSEKFEKELNNKLDEMKKELERVQNLNSQLINDVDSYGKNKIGSGDNRSITLQKECNELKRKLDESRMTINELQTQIDRQKNEMKEKEAKIRDEFNQKIEITSKNVRKEVHLELQSLREESTNYKNRSIELTTKLEKAEKDLKESNEKLKSTNIQVRKEQNESMEKIQGLENQLKNEQRKRERLEKEVENVSRGREEELLRSQERIVQLEREIRRHQAKLDDVEYDYTNRINSSEKELNRIKQDYDDLTNKYEMLEKDYVDLKSRAVAEKETLVEAVGSLKKSYEEKLNEIKSLKETSMSQRKEWYKEKLTLQERIADLESKLNKANLIEEEHKRLKVLVLEKENLLNSYRKEERVHNEERERNRIKIDAFQTRIAELERVERNTRFISITGRAQVDKELQDYRIRLEHSETSHKGELAALHAEYEGRMRLLGDEVEHLQQQMVHLAQERDKYRESLEKSSKDQGIFKGTFRNEIEDLHSQLRIVRTDLEGALLENRNLKIQHGTEKSTWQIQLAEYKTKINQMEERILLETRGSTRNYARTKMELAWEKERQENLRLLQDTQKFIQELRDKLVGTESIREKERDEARRQLLELKTNMDKEHVETQQKIAELQFDLLALKEVQARLKSQNERYKRERGMFEKAKMDFIDNEMTELRKIVDSIQKPSSTTTTMTSSSTKTFRSSNQSNTSNNNKQEEIVEAINQLKERLHSRYNEIVQETRAASQISASSNGRYTNGSNTSLASTTNLPPPSQIKRAP</sequence>
<feature type="compositionally biased region" description="Low complexity" evidence="2">
    <location>
        <begin position="837"/>
        <end position="863"/>
    </location>
</feature>
<feature type="region of interest" description="Disordered" evidence="2">
    <location>
        <begin position="311"/>
        <end position="333"/>
    </location>
</feature>
<dbReference type="Proteomes" id="UP000194236">
    <property type="component" value="Unassembled WGS sequence"/>
</dbReference>
<feature type="coiled-coil region" evidence="1">
    <location>
        <begin position="12"/>
        <end position="86"/>
    </location>
</feature>
<feature type="non-terminal residue" evidence="3">
    <location>
        <position position="928"/>
    </location>
</feature>
<accession>A0A1Y3BTU3</accession>
<feature type="region of interest" description="Disordered" evidence="2">
    <location>
        <begin position="891"/>
        <end position="928"/>
    </location>
</feature>
<reference evidence="3 4" key="1">
    <citation type="submission" date="2017-03" db="EMBL/GenBank/DDBJ databases">
        <title>Genome Survey of Euroglyphus maynei.</title>
        <authorList>
            <person name="Arlian L.G."/>
            <person name="Morgan M.S."/>
            <person name="Rider S.D."/>
        </authorList>
    </citation>
    <scope>NUCLEOTIDE SEQUENCE [LARGE SCALE GENOMIC DNA]</scope>
    <source>
        <strain evidence="3">Arlian Lab</strain>
        <tissue evidence="3">Whole body</tissue>
    </source>
</reference>
<evidence type="ECO:0000313" key="4">
    <source>
        <dbReference type="Proteomes" id="UP000194236"/>
    </source>
</evidence>
<feature type="compositionally biased region" description="Polar residues" evidence="2">
    <location>
        <begin position="891"/>
        <end position="917"/>
    </location>
</feature>
<dbReference type="InterPro" id="IPR049885">
    <property type="entry name" value="MTCL1-3"/>
</dbReference>
<keyword evidence="4" id="KW-1185">Reference proteome</keyword>
<evidence type="ECO:0000256" key="2">
    <source>
        <dbReference type="SAM" id="MobiDB-lite"/>
    </source>
</evidence>
<feature type="coiled-coil region" evidence="1">
    <location>
        <begin position="593"/>
        <end position="627"/>
    </location>
</feature>
<dbReference type="AlphaFoldDB" id="A0A1Y3BTU3"/>
<protein>
    <submittedName>
        <fullName evidence="3">Uncharacterized protein</fullName>
    </submittedName>
</protein>
<feature type="coiled-coil region" evidence="1">
    <location>
        <begin position="737"/>
        <end position="810"/>
    </location>
</feature>